<dbReference type="Pfam" id="PF02342">
    <property type="entry name" value="TerD"/>
    <property type="match status" value="1"/>
</dbReference>
<evidence type="ECO:0000259" key="3">
    <source>
        <dbReference type="Pfam" id="PF02342"/>
    </source>
</evidence>
<evidence type="ECO:0000256" key="2">
    <source>
        <dbReference type="ARBA" id="ARBA00022686"/>
    </source>
</evidence>
<dbReference type="PANTHER" id="PTHR32097:SF4">
    <property type="entry name" value="GENERAL STRESS PROTEIN 16U"/>
    <property type="match status" value="1"/>
</dbReference>
<dbReference type="CDD" id="cd06974">
    <property type="entry name" value="TerD_like"/>
    <property type="match status" value="1"/>
</dbReference>
<dbReference type="InterPro" id="IPR051324">
    <property type="entry name" value="Stress/Tellurium_Resist"/>
</dbReference>
<keyword evidence="2" id="KW-0778">Tellurium resistance</keyword>
<proteinExistence type="inferred from homology"/>
<dbReference type="GO" id="GO:0046690">
    <property type="term" value="P:response to tellurium ion"/>
    <property type="evidence" value="ECO:0007669"/>
    <property type="project" value="UniProtKB-KW"/>
</dbReference>
<accession>A0AAU7KN09</accession>
<reference evidence="4" key="1">
    <citation type="submission" date="2022-06" db="EMBL/GenBank/DDBJ databases">
        <title>A novel DMS-producing enzyme.</title>
        <authorList>
            <person name="Zhang Y."/>
        </authorList>
    </citation>
    <scope>NUCLEOTIDE SEQUENCE</scope>
    <source>
        <strain evidence="4">RT37</strain>
    </source>
</reference>
<gene>
    <name evidence="4" type="ORF">NFG58_04750</name>
</gene>
<protein>
    <submittedName>
        <fullName evidence="4">TerD family protein</fullName>
    </submittedName>
</protein>
<dbReference type="EMBL" id="CP098827">
    <property type="protein sequence ID" value="XBO73121.1"/>
    <property type="molecule type" value="Genomic_DNA"/>
</dbReference>
<dbReference type="PANTHER" id="PTHR32097">
    <property type="entry name" value="CAMP-BINDING PROTEIN 1-RELATED"/>
    <property type="match status" value="1"/>
</dbReference>
<feature type="domain" description="TerD" evidence="3">
    <location>
        <begin position="1"/>
        <end position="188"/>
    </location>
</feature>
<organism evidence="4">
    <name type="scientific">Halomonas sp. RT37</name>
    <dbReference type="NCBI Taxonomy" id="2950872"/>
    <lineage>
        <taxon>Bacteria</taxon>
        <taxon>Pseudomonadati</taxon>
        <taxon>Pseudomonadota</taxon>
        <taxon>Gammaproteobacteria</taxon>
        <taxon>Oceanospirillales</taxon>
        <taxon>Halomonadaceae</taxon>
        <taxon>Halomonas</taxon>
    </lineage>
</organism>
<sequence>MMIDLSKGSRINLSKEAPGATKFILGMGWDARKTDGTDFDLDASALLLDASEKPVGGPKSLVFYGQQTSPCGGVASSGDNLTGEGDGDDESIIVDTTAIDSNIEKIILLVTIHEAESRGQNFGMVSNAYVRILQDGSEDVIARYDLSEDYSTETAVIFGELYKKDGDWRFAAKGDGFAGGLAAFLKEYGLQ</sequence>
<evidence type="ECO:0000256" key="1">
    <source>
        <dbReference type="ARBA" id="ARBA00008775"/>
    </source>
</evidence>
<comment type="similarity">
    <text evidence="1">Belongs to the CAPAB/TerDEXZ family.</text>
</comment>
<evidence type="ECO:0000313" key="4">
    <source>
        <dbReference type="EMBL" id="XBO73121.1"/>
    </source>
</evidence>
<dbReference type="AlphaFoldDB" id="A0AAU7KN09"/>
<dbReference type="InterPro" id="IPR003325">
    <property type="entry name" value="TerD"/>
</dbReference>
<dbReference type="Gene3D" id="2.60.60.30">
    <property type="entry name" value="sav2460 like domains"/>
    <property type="match status" value="1"/>
</dbReference>
<name>A0AAU7KN09_9GAMM</name>